<dbReference type="CDD" id="cd14789">
    <property type="entry name" value="Tiki"/>
    <property type="match status" value="1"/>
</dbReference>
<dbReference type="InterPro" id="IPR002816">
    <property type="entry name" value="TraB/PrgY/GumN_fam"/>
</dbReference>
<proteinExistence type="predicted"/>
<dbReference type="Proteomes" id="UP001056500">
    <property type="component" value="Chromosome"/>
</dbReference>
<dbReference type="EMBL" id="CP098755">
    <property type="protein sequence ID" value="USG66159.1"/>
    <property type="molecule type" value="Genomic_DNA"/>
</dbReference>
<reference evidence="1" key="1">
    <citation type="submission" date="2022-06" db="EMBL/GenBank/DDBJ databases">
        <title>Genome sequencing of Brevibacillus sp. BB3-R1.</title>
        <authorList>
            <person name="Heo J."/>
            <person name="Lee D."/>
            <person name="Won M."/>
            <person name="Han B.-H."/>
            <person name="Hong S.-B."/>
            <person name="Kwon S.-W."/>
        </authorList>
    </citation>
    <scope>NUCLEOTIDE SEQUENCE</scope>
    <source>
        <strain evidence="1">BB3-R1</strain>
    </source>
</reference>
<organism evidence="1 2">
    <name type="scientific">Brevibacillus ruminantium</name>
    <dbReference type="NCBI Taxonomy" id="2950604"/>
    <lineage>
        <taxon>Bacteria</taxon>
        <taxon>Bacillati</taxon>
        <taxon>Bacillota</taxon>
        <taxon>Bacilli</taxon>
        <taxon>Bacillales</taxon>
        <taxon>Paenibacillaceae</taxon>
        <taxon>Brevibacillus</taxon>
    </lineage>
</organism>
<dbReference type="RefSeq" id="WP_251873247.1">
    <property type="nucleotide sequence ID" value="NZ_CP098755.1"/>
</dbReference>
<evidence type="ECO:0000313" key="2">
    <source>
        <dbReference type="Proteomes" id="UP001056500"/>
    </source>
</evidence>
<dbReference type="PANTHER" id="PTHR40590:SF1">
    <property type="entry name" value="CYTOPLASMIC PROTEIN"/>
    <property type="match status" value="1"/>
</dbReference>
<evidence type="ECO:0000313" key="1">
    <source>
        <dbReference type="EMBL" id="USG66159.1"/>
    </source>
</evidence>
<sequence>MKTSKWGKLHRLLASGLLGLTAILGSVFTVQANEAPAVPAISQWSISTLHEGEKYGIFPLAWYYDGTFQKPITADKYEALLNATAAKLDALGLKKRGASSAPSVAASQTITRDAVLHSLYNTLAQYELPEAFEIAKDKPIDYLQKKGIVNGTKNGLELEQPCTTEQAAVLASRLIAYTYDTAQGGAKGLMWKVTKGDNTLYLLGSIHLGIPEMYPMQKNIREAFQASDTLWVEANLVSRDQETLEYFTNSMTFSDGSMLKDHVSQETYEKLQKATAKLNLPSHAYDSVKPWAISTNLSLMTLLSSPDDMVQASTLGIDMYFLQSALLTGKPIHELEGMKLQADIFNNVSLEEQEKDLNEMLDTILNPTAETIDSAKEFNQWQQLWAKGDLDGFTQSFTKSQQYTETDSAKRLFGERDKNMAAKLAELLEKEGKSTTFVVIGAGHFVIKDMVIDQLKQKGYQVEFIK</sequence>
<protein>
    <submittedName>
        <fullName evidence="1">TraB/GumN family protein</fullName>
    </submittedName>
</protein>
<accession>A0ABY4WH15</accession>
<dbReference type="InterPro" id="IPR047111">
    <property type="entry name" value="YbaP-like"/>
</dbReference>
<keyword evidence="2" id="KW-1185">Reference proteome</keyword>
<name>A0ABY4WH15_9BACL</name>
<gene>
    <name evidence="1" type="ORF">NDK47_02140</name>
</gene>
<dbReference type="PANTHER" id="PTHR40590">
    <property type="entry name" value="CYTOPLASMIC PROTEIN-RELATED"/>
    <property type="match status" value="1"/>
</dbReference>
<dbReference type="Pfam" id="PF01963">
    <property type="entry name" value="TraB_PrgY_gumN"/>
    <property type="match status" value="1"/>
</dbReference>